<evidence type="ECO:0000256" key="2">
    <source>
        <dbReference type="ARBA" id="ARBA00023002"/>
    </source>
</evidence>
<comment type="caution">
    <text evidence="3">The sequence shown here is derived from an EMBL/GenBank/DDBJ whole genome shotgun (WGS) entry which is preliminary data.</text>
</comment>
<dbReference type="PANTHER" id="PTHR43639:SF1">
    <property type="entry name" value="SHORT-CHAIN DEHYDROGENASE_REDUCTASE FAMILY PROTEIN"/>
    <property type="match status" value="1"/>
</dbReference>
<comment type="similarity">
    <text evidence="1">Belongs to the short-chain dehydrogenases/reductases (SDR) family.</text>
</comment>
<evidence type="ECO:0000313" key="4">
    <source>
        <dbReference type="Proteomes" id="UP000320085"/>
    </source>
</evidence>
<gene>
    <name evidence="3" type="ORF">FHX52_3223</name>
</gene>
<dbReference type="InterPro" id="IPR002347">
    <property type="entry name" value="SDR_fam"/>
</dbReference>
<dbReference type="PRINTS" id="PR00080">
    <property type="entry name" value="SDRFAMILY"/>
</dbReference>
<accession>A0A543PQZ2</accession>
<dbReference type="AlphaFoldDB" id="A0A543PQZ2"/>
<dbReference type="PANTHER" id="PTHR43639">
    <property type="entry name" value="OXIDOREDUCTASE, SHORT-CHAIN DEHYDROGENASE/REDUCTASE FAMILY (AFU_ORTHOLOGUE AFUA_5G02870)"/>
    <property type="match status" value="1"/>
</dbReference>
<sequence>MTNDLQLTGRTAVVTGGTRGLGAAMSERLASAGAAVIVVYREQSDIAEKFVADLPGPGVHRAVQADLSDKAAVENLAAELAVGDAISVLVNNAGRILRPSEWSAATFADSATTFAEHVIAPILLIKAVAPGMKDQGFGRIINIHTTYADKGSSAVLAYTAAKSALATVTTAMARELGAHGITVNGIAPGNIDTEMTRSAGQGVVDWAISTTPAGRLGEPSEVADALAYLVNNPFITGAVIPLDGGQRLEI</sequence>
<proteinExistence type="inferred from homology"/>
<evidence type="ECO:0000313" key="3">
    <source>
        <dbReference type="EMBL" id="TQN46498.1"/>
    </source>
</evidence>
<dbReference type="Proteomes" id="UP000320085">
    <property type="component" value="Unassembled WGS sequence"/>
</dbReference>
<evidence type="ECO:0000256" key="1">
    <source>
        <dbReference type="ARBA" id="ARBA00006484"/>
    </source>
</evidence>
<reference evidence="3 4" key="1">
    <citation type="submission" date="2019-06" db="EMBL/GenBank/DDBJ databases">
        <title>Sequencing the genomes of 1000 actinobacteria strains.</title>
        <authorList>
            <person name="Klenk H.-P."/>
        </authorList>
    </citation>
    <scope>NUCLEOTIDE SEQUENCE [LARGE SCALE GENOMIC DNA]</scope>
    <source>
        <strain evidence="3 4">DSM 21776</strain>
    </source>
</reference>
<dbReference type="PRINTS" id="PR00081">
    <property type="entry name" value="GDHRDH"/>
</dbReference>
<dbReference type="FunFam" id="3.40.50.720:FF:000173">
    <property type="entry name" value="3-oxoacyl-[acyl-carrier protein] reductase"/>
    <property type="match status" value="1"/>
</dbReference>
<dbReference type="RefSeq" id="WP_141823298.1">
    <property type="nucleotide sequence ID" value="NZ_BAAAQC010000012.1"/>
</dbReference>
<dbReference type="Pfam" id="PF13561">
    <property type="entry name" value="adh_short_C2"/>
    <property type="match status" value="1"/>
</dbReference>
<organism evidence="3 4">
    <name type="scientific">Humibacillus xanthopallidus</name>
    <dbReference type="NCBI Taxonomy" id="412689"/>
    <lineage>
        <taxon>Bacteria</taxon>
        <taxon>Bacillati</taxon>
        <taxon>Actinomycetota</taxon>
        <taxon>Actinomycetes</taxon>
        <taxon>Micrococcales</taxon>
        <taxon>Intrasporangiaceae</taxon>
        <taxon>Humibacillus</taxon>
    </lineage>
</organism>
<protein>
    <submittedName>
        <fullName evidence="3">3-oxoacyl-[acyl-carrier protein] reductase</fullName>
    </submittedName>
</protein>
<name>A0A543PQZ2_9MICO</name>
<dbReference type="Gene3D" id="3.40.50.720">
    <property type="entry name" value="NAD(P)-binding Rossmann-like Domain"/>
    <property type="match status" value="1"/>
</dbReference>
<dbReference type="GO" id="GO:0016491">
    <property type="term" value="F:oxidoreductase activity"/>
    <property type="evidence" value="ECO:0007669"/>
    <property type="project" value="UniProtKB-KW"/>
</dbReference>
<dbReference type="EMBL" id="VFQF01000002">
    <property type="protein sequence ID" value="TQN46498.1"/>
    <property type="molecule type" value="Genomic_DNA"/>
</dbReference>
<dbReference type="SUPFAM" id="SSF51735">
    <property type="entry name" value="NAD(P)-binding Rossmann-fold domains"/>
    <property type="match status" value="1"/>
</dbReference>
<dbReference type="InterPro" id="IPR036291">
    <property type="entry name" value="NAD(P)-bd_dom_sf"/>
</dbReference>
<dbReference type="OrthoDB" id="9804774at2"/>
<keyword evidence="2" id="KW-0560">Oxidoreductase</keyword>